<dbReference type="PANTHER" id="PTHR42785:SF1">
    <property type="entry name" value="DNA TOPOISOMERASE"/>
    <property type="match status" value="1"/>
</dbReference>
<dbReference type="InterPro" id="IPR013825">
    <property type="entry name" value="Topo_IA_cen_sub2"/>
</dbReference>
<evidence type="ECO:0000256" key="11">
    <source>
        <dbReference type="SAM" id="MobiDB-lite"/>
    </source>
</evidence>
<dbReference type="InterPro" id="IPR034149">
    <property type="entry name" value="TOPRIM_TopoI"/>
</dbReference>
<evidence type="ECO:0000256" key="1">
    <source>
        <dbReference type="ARBA" id="ARBA00000213"/>
    </source>
</evidence>
<dbReference type="InterPro" id="IPR003601">
    <property type="entry name" value="Topo_IA_2"/>
</dbReference>
<dbReference type="PRINTS" id="PR00417">
    <property type="entry name" value="PRTPISMRASEI"/>
</dbReference>
<evidence type="ECO:0000256" key="10">
    <source>
        <dbReference type="HAMAP-Rule" id="MF_00952"/>
    </source>
</evidence>
<dbReference type="Gene3D" id="3.40.50.140">
    <property type="match status" value="1"/>
</dbReference>
<dbReference type="SMART" id="SM00493">
    <property type="entry name" value="TOPRIM"/>
    <property type="match status" value="1"/>
</dbReference>
<dbReference type="GO" id="GO:0003917">
    <property type="term" value="F:DNA topoisomerase type I (single strand cut, ATP-independent) activity"/>
    <property type="evidence" value="ECO:0007669"/>
    <property type="project" value="UniProtKB-UniRule"/>
</dbReference>
<dbReference type="Pfam" id="PF01396">
    <property type="entry name" value="Zn_ribbon_Top1"/>
    <property type="match status" value="3"/>
</dbReference>
<dbReference type="InterPro" id="IPR013498">
    <property type="entry name" value="Topo_IA_Znf"/>
</dbReference>
<dbReference type="InterPro" id="IPR000380">
    <property type="entry name" value="Topo_IA"/>
</dbReference>
<keyword evidence="3" id="KW-0479">Metal-binding</keyword>
<dbReference type="CDD" id="cd00186">
    <property type="entry name" value="TOP1Ac"/>
    <property type="match status" value="1"/>
</dbReference>
<feature type="region of interest" description="Interaction with DNA" evidence="10">
    <location>
        <begin position="168"/>
        <end position="173"/>
    </location>
</feature>
<name>A0A1F4WM02_UNCKA</name>
<dbReference type="SUPFAM" id="SSF56712">
    <property type="entry name" value="Prokaryotic type I DNA topoisomerase"/>
    <property type="match status" value="1"/>
</dbReference>
<dbReference type="InterPro" id="IPR013497">
    <property type="entry name" value="Topo_IA_cen"/>
</dbReference>
<dbReference type="Gene3D" id="2.70.20.10">
    <property type="entry name" value="Topoisomerase I, domain 3"/>
    <property type="match status" value="1"/>
</dbReference>
<feature type="region of interest" description="Disordered" evidence="11">
    <location>
        <begin position="705"/>
        <end position="734"/>
    </location>
</feature>
<dbReference type="SMART" id="SM00437">
    <property type="entry name" value="TOP1Ac"/>
    <property type="match status" value="1"/>
</dbReference>
<keyword evidence="7 10" id="KW-0799">Topoisomerase</keyword>
<dbReference type="PROSITE" id="PS50880">
    <property type="entry name" value="TOPRIM"/>
    <property type="match status" value="1"/>
</dbReference>
<organism evidence="14 15">
    <name type="scientific">candidate division WWE3 bacterium RIFOXYC1_FULL_39_7</name>
    <dbReference type="NCBI Taxonomy" id="1802643"/>
    <lineage>
        <taxon>Bacteria</taxon>
        <taxon>Katanobacteria</taxon>
    </lineage>
</organism>
<gene>
    <name evidence="10" type="primary">topA</name>
    <name evidence="14" type="ORF">A2415_01305</name>
</gene>
<dbReference type="Gene3D" id="3.30.65.10">
    <property type="entry name" value="Bacterial Topoisomerase I, domain 1"/>
    <property type="match status" value="3"/>
</dbReference>
<feature type="site" description="Interaction with DNA" evidence="10">
    <location>
        <position position="153"/>
    </location>
</feature>
<keyword evidence="8 10" id="KW-0238">DNA-binding</keyword>
<feature type="site" description="Interaction with DNA" evidence="10">
    <location>
        <position position="489"/>
    </location>
</feature>
<dbReference type="CDD" id="cd03363">
    <property type="entry name" value="TOPRIM_TopoIA_TopoI"/>
    <property type="match status" value="1"/>
</dbReference>
<proteinExistence type="inferred from homology"/>
<feature type="site" description="Interaction with DNA" evidence="10">
    <location>
        <position position="145"/>
    </location>
</feature>
<dbReference type="SUPFAM" id="SSF57783">
    <property type="entry name" value="Zinc beta-ribbon"/>
    <property type="match status" value="3"/>
</dbReference>
<keyword evidence="6" id="KW-0460">Magnesium</keyword>
<dbReference type="AlphaFoldDB" id="A0A1F4WM02"/>
<dbReference type="InterPro" id="IPR013824">
    <property type="entry name" value="Topo_IA_cen_sub1"/>
</dbReference>
<feature type="site" description="Interaction with DNA" evidence="10">
    <location>
        <position position="144"/>
    </location>
</feature>
<accession>A0A1F4WM02</accession>
<evidence type="ECO:0000313" key="15">
    <source>
        <dbReference type="Proteomes" id="UP000179113"/>
    </source>
</evidence>
<dbReference type="EMBL" id="MEWA01000006">
    <property type="protein sequence ID" value="OGC70419.1"/>
    <property type="molecule type" value="Genomic_DNA"/>
</dbReference>
<feature type="site" description="Interaction with DNA" evidence="10">
    <location>
        <position position="160"/>
    </location>
</feature>
<comment type="subunit">
    <text evidence="10">Monomer.</text>
</comment>
<evidence type="ECO:0000256" key="9">
    <source>
        <dbReference type="ARBA" id="ARBA00023235"/>
    </source>
</evidence>
<evidence type="ECO:0000256" key="2">
    <source>
        <dbReference type="ARBA" id="ARBA00009446"/>
    </source>
</evidence>
<keyword evidence="9 10" id="KW-0413">Isomerase</keyword>
<dbReference type="Gene3D" id="1.10.290.10">
    <property type="entry name" value="Topoisomerase I, domain 4"/>
    <property type="match status" value="1"/>
</dbReference>
<dbReference type="NCBIfam" id="TIGR01051">
    <property type="entry name" value="topA_bact"/>
    <property type="match status" value="1"/>
</dbReference>
<dbReference type="GO" id="GO:0008270">
    <property type="term" value="F:zinc ion binding"/>
    <property type="evidence" value="ECO:0007669"/>
    <property type="project" value="UniProtKB-KW"/>
</dbReference>
<dbReference type="PROSITE" id="PS52039">
    <property type="entry name" value="TOPO_IA_2"/>
    <property type="match status" value="1"/>
</dbReference>
<dbReference type="GO" id="GO:0005694">
    <property type="term" value="C:chromosome"/>
    <property type="evidence" value="ECO:0007669"/>
    <property type="project" value="InterPro"/>
</dbReference>
<evidence type="ECO:0000259" key="12">
    <source>
        <dbReference type="PROSITE" id="PS50880"/>
    </source>
</evidence>
<comment type="similarity">
    <text evidence="2 10">Belongs to the type IA topoisomerase family.</text>
</comment>
<dbReference type="Pfam" id="PF01751">
    <property type="entry name" value="Toprim"/>
    <property type="match status" value="1"/>
</dbReference>
<dbReference type="Proteomes" id="UP000179113">
    <property type="component" value="Unassembled WGS sequence"/>
</dbReference>
<feature type="active site" description="O-(5'-phospho-DNA)-tyrosine intermediate" evidence="10">
    <location>
        <position position="296"/>
    </location>
</feature>
<dbReference type="Gene3D" id="1.10.460.10">
    <property type="entry name" value="Topoisomerase I, domain 2"/>
    <property type="match status" value="1"/>
</dbReference>
<dbReference type="InterPro" id="IPR005733">
    <property type="entry name" value="TopoI_bac-type"/>
</dbReference>
<dbReference type="EC" id="5.6.2.1" evidence="10"/>
<protein>
    <recommendedName>
        <fullName evidence="10">DNA topoisomerase 1</fullName>
        <ecNumber evidence="10">5.6.2.1</ecNumber>
    </recommendedName>
    <alternativeName>
        <fullName evidence="10">DNA topoisomerase I</fullName>
    </alternativeName>
</protein>
<dbReference type="GO" id="GO:0006265">
    <property type="term" value="P:DNA topological change"/>
    <property type="evidence" value="ECO:0007669"/>
    <property type="project" value="UniProtKB-UniRule"/>
</dbReference>
<dbReference type="InterPro" id="IPR028612">
    <property type="entry name" value="Topoisom_1_IA"/>
</dbReference>
<evidence type="ECO:0000259" key="13">
    <source>
        <dbReference type="PROSITE" id="PS52039"/>
    </source>
</evidence>
<evidence type="ECO:0000313" key="14">
    <source>
        <dbReference type="EMBL" id="OGC70419.1"/>
    </source>
</evidence>
<keyword evidence="4" id="KW-0863">Zinc-finger</keyword>
<evidence type="ECO:0000256" key="5">
    <source>
        <dbReference type="ARBA" id="ARBA00022833"/>
    </source>
</evidence>
<evidence type="ECO:0000256" key="7">
    <source>
        <dbReference type="ARBA" id="ARBA00023029"/>
    </source>
</evidence>
<dbReference type="PANTHER" id="PTHR42785">
    <property type="entry name" value="DNA TOPOISOMERASE, TYPE IA, CORE"/>
    <property type="match status" value="1"/>
</dbReference>
<comment type="caution">
    <text evidence="14">The sequence shown here is derived from an EMBL/GenBank/DDBJ whole genome shotgun (WGS) entry which is preliminary data.</text>
</comment>
<feature type="domain" description="Topo IA-type catalytic" evidence="13">
    <location>
        <begin position="134"/>
        <end position="557"/>
    </location>
</feature>
<feature type="site" description="Interaction with DNA" evidence="10">
    <location>
        <position position="148"/>
    </location>
</feature>
<evidence type="ECO:0000256" key="4">
    <source>
        <dbReference type="ARBA" id="ARBA00022771"/>
    </source>
</evidence>
<comment type="catalytic activity">
    <reaction evidence="1 10">
        <text>ATP-independent breakage of single-stranded DNA, followed by passage and rejoining.</text>
        <dbReference type="EC" id="5.6.2.1"/>
    </reaction>
</comment>
<sequence>MSKLVIVESPTKAKTLSGYLGKEYEIKASMGHIRDLPKSGMGIDIEHDFTPEYVVPDKAQKTLNELKKVVKDKDTVILATDPDREGEAIAWHLRELLSPKTKKAKEALAFNRVVFHELTKDAIEEAFANQSELNIDLVDAQQARRVLDRLVGYKLSPLLWKKVRYGLSAGRVQSVAVRLVVERERERQAFKPEEYWSIEGNFTDEKKKRPFKAELVEFKAKKLKIDNDSKAKKIQSELNNDSFTISEIKKAERKKNPYAPFKTSTLQQAMSNVFGYTARRTMSAAQGLFEKGYITYHRTDSLNLAPQFVNSARKYIAENYGKEMLPEQGIFYKTKSANAQEAHEAIRPTNLNKRPDKKNGMKPDELKVYLMVWKRSLECQMLPAVYDQTTISVISQNQYGFRASGSQLKFAGWLKVGNSLSVEEEEEALNILPEYKEGEAVLLAELHPEQHFTQPPARYSDATLIKQLEELGIGRPSTYAPTIATIQARGYVTKDGRYFIPGDFAFVVTDLLVEHFPEVIDYTFTAQMEESLDDIADGKREWVPVIREFYTPFEKVVAEKDKTLQKSDITTLGTSDEKCPECGHNLIIKLGKYGKFLSCSNYPECEYAKPMESELSENDKDQDYGKCPNCDDGTFILKTGRFGKFLACSNYPKCKTTKPYLQKIGMKCPKCTEGEVIVKKAKRRIFYGCSRYPECDYSSWANPMGAKKETDEPAENTTSEKAAKSDTEQITQLA</sequence>
<evidence type="ECO:0000256" key="8">
    <source>
        <dbReference type="ARBA" id="ARBA00023125"/>
    </source>
</evidence>
<feature type="site" description="Interaction with DNA" evidence="10">
    <location>
        <position position="298"/>
    </location>
</feature>
<dbReference type="SMART" id="SM00436">
    <property type="entry name" value="TOP1Bc"/>
    <property type="match status" value="1"/>
</dbReference>
<evidence type="ECO:0000256" key="3">
    <source>
        <dbReference type="ARBA" id="ARBA00022723"/>
    </source>
</evidence>
<dbReference type="InterPro" id="IPR013826">
    <property type="entry name" value="Topo_IA_cen_sub3"/>
</dbReference>
<dbReference type="GO" id="GO:0003677">
    <property type="term" value="F:DNA binding"/>
    <property type="evidence" value="ECO:0007669"/>
    <property type="project" value="UniProtKB-KW"/>
</dbReference>
<comment type="function">
    <text evidence="10">Releases the supercoiling and torsional tension of DNA, which is introduced during the DNA replication and transcription, by transiently cleaving and rejoining one strand of the DNA duplex. Introduces a single-strand break via transesterification at a target site in duplex DNA. The scissile phosphodiester is attacked by the catalytic tyrosine of the enzyme, resulting in the formation of a DNA-(5'-phosphotyrosyl)-enzyme intermediate and the expulsion of a 3'-OH DNA strand. The free DNA strand then undergoes passage around the unbroken strand, thus removing DNA supercoils. Finally, in the religation step, the DNA 3'-OH attacks the covalent intermediate to expel the active-site tyrosine and restore the DNA phosphodiester backbone.</text>
</comment>
<dbReference type="InterPro" id="IPR003602">
    <property type="entry name" value="Topo_IA_DNA-bd_dom"/>
</dbReference>
<reference evidence="14 15" key="1">
    <citation type="journal article" date="2016" name="Nat. Commun.">
        <title>Thousands of microbial genomes shed light on interconnected biogeochemical processes in an aquifer system.</title>
        <authorList>
            <person name="Anantharaman K."/>
            <person name="Brown C.T."/>
            <person name="Hug L.A."/>
            <person name="Sharon I."/>
            <person name="Castelle C.J."/>
            <person name="Probst A.J."/>
            <person name="Thomas B.C."/>
            <person name="Singh A."/>
            <person name="Wilkins M.J."/>
            <person name="Karaoz U."/>
            <person name="Brodie E.L."/>
            <person name="Williams K.H."/>
            <person name="Hubbard S.S."/>
            <person name="Banfield J.F."/>
        </authorList>
    </citation>
    <scope>NUCLEOTIDE SEQUENCE [LARGE SCALE GENOMIC DNA]</scope>
</reference>
<dbReference type="InterPro" id="IPR023405">
    <property type="entry name" value="Topo_IA_core_domain"/>
</dbReference>
<feature type="site" description="Interaction with DNA" evidence="10">
    <location>
        <position position="32"/>
    </location>
</feature>
<keyword evidence="5" id="KW-0862">Zinc</keyword>
<dbReference type="Pfam" id="PF01131">
    <property type="entry name" value="Topoisom_bac"/>
    <property type="match status" value="1"/>
</dbReference>
<dbReference type="InterPro" id="IPR006171">
    <property type="entry name" value="TOPRIM_dom"/>
</dbReference>
<feature type="domain" description="Toprim" evidence="12">
    <location>
        <begin position="2"/>
        <end position="113"/>
    </location>
</feature>
<dbReference type="HAMAP" id="MF_00952">
    <property type="entry name" value="Topoisom_1_prok"/>
    <property type="match status" value="1"/>
</dbReference>
<evidence type="ECO:0000256" key="6">
    <source>
        <dbReference type="ARBA" id="ARBA00022842"/>
    </source>
</evidence>